<dbReference type="Gene3D" id="2.30.110.20">
    <property type="entry name" value="Hcp1-like"/>
    <property type="match status" value="1"/>
</dbReference>
<evidence type="ECO:0000313" key="3">
    <source>
        <dbReference type="Proteomes" id="UP001201463"/>
    </source>
</evidence>
<evidence type="ECO:0000313" key="2">
    <source>
        <dbReference type="EMBL" id="MCE4538099.1"/>
    </source>
</evidence>
<dbReference type="PANTHER" id="PTHR36152:SF5">
    <property type="entry name" value="PROTEIN HCP1"/>
    <property type="match status" value="1"/>
</dbReference>
<name>A0ABS8XAX5_9BURK</name>
<dbReference type="PANTHER" id="PTHR36152">
    <property type="entry name" value="CYTOPLASMIC PROTEIN-RELATED"/>
    <property type="match status" value="1"/>
</dbReference>
<comment type="caution">
    <text evidence="2">The sequence shown here is derived from an EMBL/GenBank/DDBJ whole genome shotgun (WGS) entry which is preliminary data.</text>
</comment>
<sequence length="166" mass="18294">MAVNAFVTFFDKADGESIQKGKEKWIEIQGWDWEIEAETSWTKGGGASVGKPNPGKMNWEHYFDTSSTVIMGYICTGKAFPKVELQMMKTTGSATPETYFTMTMEGCFITKVSQAGTEEGSVTQKVEMVFKTVKIEYKPQDNKTGKLGAPKTYNWDIPAGTASPSA</sequence>
<feature type="region of interest" description="Disordered" evidence="1">
    <location>
        <begin position="141"/>
        <end position="166"/>
    </location>
</feature>
<dbReference type="Pfam" id="PF05638">
    <property type="entry name" value="T6SS_HCP"/>
    <property type="match status" value="1"/>
</dbReference>
<dbReference type="EMBL" id="JAJTWT010000004">
    <property type="protein sequence ID" value="MCE4538099.1"/>
    <property type="molecule type" value="Genomic_DNA"/>
</dbReference>
<reference evidence="2 3" key="1">
    <citation type="submission" date="2021-12" db="EMBL/GenBank/DDBJ databases">
        <title>Genome seq of p7.</title>
        <authorList>
            <person name="Seo T."/>
        </authorList>
    </citation>
    <scope>NUCLEOTIDE SEQUENCE [LARGE SCALE GENOMIC DNA]</scope>
    <source>
        <strain evidence="2 3">P7</strain>
    </source>
</reference>
<evidence type="ECO:0000256" key="1">
    <source>
        <dbReference type="SAM" id="MobiDB-lite"/>
    </source>
</evidence>
<dbReference type="SUPFAM" id="SSF141452">
    <property type="entry name" value="Hcp1-like"/>
    <property type="match status" value="1"/>
</dbReference>
<keyword evidence="3" id="KW-1185">Reference proteome</keyword>
<dbReference type="InterPro" id="IPR008514">
    <property type="entry name" value="T6SS_Hcp"/>
</dbReference>
<accession>A0ABS8XAX5</accession>
<gene>
    <name evidence="2" type="ORF">LXT12_12645</name>
</gene>
<protein>
    <submittedName>
        <fullName evidence="2">Type VI secretion system tube protein Hcp</fullName>
    </submittedName>
</protein>
<proteinExistence type="predicted"/>
<organism evidence="2 3">
    <name type="scientific">Pelomonas caseinilytica</name>
    <dbReference type="NCBI Taxonomy" id="2906763"/>
    <lineage>
        <taxon>Bacteria</taxon>
        <taxon>Pseudomonadati</taxon>
        <taxon>Pseudomonadota</taxon>
        <taxon>Betaproteobacteria</taxon>
        <taxon>Burkholderiales</taxon>
        <taxon>Sphaerotilaceae</taxon>
        <taxon>Roseateles</taxon>
    </lineage>
</organism>
<dbReference type="Proteomes" id="UP001201463">
    <property type="component" value="Unassembled WGS sequence"/>
</dbReference>
<dbReference type="InterPro" id="IPR053165">
    <property type="entry name" value="HSI-I_assembly_Hcp1"/>
</dbReference>
<dbReference type="RefSeq" id="WP_233392537.1">
    <property type="nucleotide sequence ID" value="NZ_JAJTWT010000004.1"/>
</dbReference>
<dbReference type="InterPro" id="IPR036624">
    <property type="entry name" value="Hcp1-lik_sf"/>
</dbReference>